<keyword evidence="3" id="KW-0482">Metalloprotease</keyword>
<dbReference type="Pfam" id="PF02517">
    <property type="entry name" value="Rce1-like"/>
    <property type="match status" value="1"/>
</dbReference>
<reference evidence="3 4" key="1">
    <citation type="journal article" date="2019" name="Front. Microbiol.">
        <title>In silico and Genetic Analyses of Cyclic Lipopeptide Synthetic Gene Clusters in Pseudomonas sp. 11K1.</title>
        <authorList>
            <person name="Zhao H."/>
            <person name="Liu Y.P."/>
            <person name="Zhang L.Q."/>
        </authorList>
    </citation>
    <scope>NUCLEOTIDE SEQUENCE [LARGE SCALE GENOMIC DNA]</scope>
    <source>
        <strain evidence="3 4">11K1</strain>
    </source>
</reference>
<keyword evidence="1" id="KW-0812">Transmembrane</keyword>
<feature type="transmembrane region" description="Helical" evidence="1">
    <location>
        <begin position="191"/>
        <end position="217"/>
    </location>
</feature>
<dbReference type="KEGG" id="pvk:EPZ47_16490"/>
<dbReference type="GO" id="GO:0006508">
    <property type="term" value="P:proteolysis"/>
    <property type="evidence" value="ECO:0007669"/>
    <property type="project" value="UniProtKB-KW"/>
</dbReference>
<keyword evidence="3" id="KW-0645">Protease</keyword>
<evidence type="ECO:0000256" key="1">
    <source>
        <dbReference type="SAM" id="Phobius"/>
    </source>
</evidence>
<sequence length="239" mass="25603">MTNLGAAPQFLPAPTSAGYRFFRRLGMFVLATLVFFLAAIPAVLLIPAESYLSLTATMGSVALILLALFVWQYRADSCAQLRGNAISKPLRVGALGIIGAYALCGVAIAALGLPQEAFMAEFLAGLTGWQLAIKVASLIVLPPIAEELFFRHYLLRLFPYENSAAWKWIAIIVTSAIFAGIHIQYGNWTTVALLFACGCVLAIARINSGGLLVPILLHSLAEIVALTTDGAFRLLGLYS</sequence>
<keyword evidence="1" id="KW-0472">Membrane</keyword>
<keyword evidence="3" id="KW-0378">Hydrolase</keyword>
<organism evidence="3 4">
    <name type="scientific">Pseudomonas viciae</name>
    <dbReference type="NCBI Taxonomy" id="2505979"/>
    <lineage>
        <taxon>Bacteria</taxon>
        <taxon>Pseudomonadati</taxon>
        <taxon>Pseudomonadota</taxon>
        <taxon>Gammaproteobacteria</taxon>
        <taxon>Pseudomonadales</taxon>
        <taxon>Pseudomonadaceae</taxon>
        <taxon>Pseudomonas</taxon>
    </lineage>
</organism>
<dbReference type="EMBL" id="CP035088">
    <property type="protein sequence ID" value="QBZ90243.1"/>
    <property type="molecule type" value="Genomic_DNA"/>
</dbReference>
<feature type="transmembrane region" description="Helical" evidence="1">
    <location>
        <begin position="52"/>
        <end position="71"/>
    </location>
</feature>
<dbReference type="AlphaFoldDB" id="A0A4P7PIX9"/>
<dbReference type="PANTHER" id="PTHR43592:SF15">
    <property type="entry name" value="CAAX AMINO TERMINAL PROTEASE FAMILY PROTEIN"/>
    <property type="match status" value="1"/>
</dbReference>
<dbReference type="GO" id="GO:0008237">
    <property type="term" value="F:metallopeptidase activity"/>
    <property type="evidence" value="ECO:0007669"/>
    <property type="project" value="UniProtKB-KW"/>
</dbReference>
<dbReference type="OrthoDB" id="6899355at2"/>
<keyword evidence="1" id="KW-1133">Transmembrane helix</keyword>
<dbReference type="Proteomes" id="UP000296468">
    <property type="component" value="Chromosome"/>
</dbReference>
<dbReference type="PANTHER" id="PTHR43592">
    <property type="entry name" value="CAAX AMINO TERMINAL PROTEASE"/>
    <property type="match status" value="1"/>
</dbReference>
<feature type="domain" description="CAAX prenyl protease 2/Lysostaphin resistance protein A-like" evidence="2">
    <location>
        <begin position="130"/>
        <end position="222"/>
    </location>
</feature>
<protein>
    <submittedName>
        <fullName evidence="3">CPBP family intramembrane metalloprotease</fullName>
    </submittedName>
</protein>
<feature type="transmembrane region" description="Helical" evidence="1">
    <location>
        <begin position="165"/>
        <end position="185"/>
    </location>
</feature>
<feature type="transmembrane region" description="Helical" evidence="1">
    <location>
        <begin position="92"/>
        <end position="111"/>
    </location>
</feature>
<feature type="transmembrane region" description="Helical" evidence="1">
    <location>
        <begin position="25"/>
        <end position="46"/>
    </location>
</feature>
<dbReference type="InterPro" id="IPR003675">
    <property type="entry name" value="Rce1/LyrA-like_dom"/>
</dbReference>
<evidence type="ECO:0000313" key="4">
    <source>
        <dbReference type="Proteomes" id="UP000296468"/>
    </source>
</evidence>
<accession>A0A4P7PIX9</accession>
<gene>
    <name evidence="3" type="ORF">EPZ47_16490</name>
</gene>
<evidence type="ECO:0000259" key="2">
    <source>
        <dbReference type="Pfam" id="PF02517"/>
    </source>
</evidence>
<name>A0A4P7PIX9_9PSED</name>
<dbReference type="GO" id="GO:0004175">
    <property type="term" value="F:endopeptidase activity"/>
    <property type="evidence" value="ECO:0007669"/>
    <property type="project" value="UniProtKB-ARBA"/>
</dbReference>
<evidence type="ECO:0000313" key="3">
    <source>
        <dbReference type="EMBL" id="QBZ90243.1"/>
    </source>
</evidence>
<proteinExistence type="predicted"/>
<dbReference type="GO" id="GO:0080120">
    <property type="term" value="P:CAAX-box protein maturation"/>
    <property type="evidence" value="ECO:0007669"/>
    <property type="project" value="UniProtKB-ARBA"/>
</dbReference>
<feature type="transmembrane region" description="Helical" evidence="1">
    <location>
        <begin position="123"/>
        <end position="144"/>
    </location>
</feature>